<proteinExistence type="predicted"/>
<organism evidence="1 2">
    <name type="scientific">Yersinia aldovae</name>
    <dbReference type="NCBI Taxonomy" id="29483"/>
    <lineage>
        <taxon>Bacteria</taxon>
        <taxon>Pseudomonadati</taxon>
        <taxon>Pseudomonadota</taxon>
        <taxon>Gammaproteobacteria</taxon>
        <taxon>Enterobacterales</taxon>
        <taxon>Yersiniaceae</taxon>
        <taxon>Yersinia</taxon>
    </lineage>
</organism>
<name>A0ABM9SNY5_YERAL</name>
<dbReference type="Proteomes" id="UP000038647">
    <property type="component" value="Unassembled WGS sequence"/>
</dbReference>
<protein>
    <submittedName>
        <fullName evidence="1">Uncharacterized protein</fullName>
    </submittedName>
</protein>
<dbReference type="EMBL" id="CQEH01000001">
    <property type="protein sequence ID" value="CNK45129.1"/>
    <property type="molecule type" value="Genomic_DNA"/>
</dbReference>
<gene>
    <name evidence="1" type="ORF">ERS137966_00269</name>
</gene>
<keyword evidence="2" id="KW-1185">Reference proteome</keyword>
<comment type="caution">
    <text evidence="1">The sequence shown here is derived from an EMBL/GenBank/DDBJ whole genome shotgun (WGS) entry which is preliminary data.</text>
</comment>
<accession>A0ABM9SNY5</accession>
<reference evidence="1 2" key="1">
    <citation type="submission" date="2015-03" db="EMBL/GenBank/DDBJ databases">
        <authorList>
            <consortium name="Pathogen Informatics"/>
            <person name="Murphy D."/>
        </authorList>
    </citation>
    <scope>NUCLEOTIDE SEQUENCE [LARGE SCALE GENOMIC DNA]</scope>
    <source>
        <strain evidence="1 2">IP08791</strain>
    </source>
</reference>
<evidence type="ECO:0000313" key="2">
    <source>
        <dbReference type="Proteomes" id="UP000038647"/>
    </source>
</evidence>
<evidence type="ECO:0000313" key="1">
    <source>
        <dbReference type="EMBL" id="CNK45129.1"/>
    </source>
</evidence>
<sequence length="83" mass="9505">MAPMADFAMKGVYCRFILVANIMTRSVMREVSFSELTPGKRESLFNKVGEFISDSECILKIVNKGRERGVFYRNGSEWGLKFN</sequence>